<dbReference type="AlphaFoldDB" id="A0A1B8HPQ9"/>
<keyword evidence="8" id="KW-0520">NAD</keyword>
<dbReference type="Gene3D" id="3.30.390.120">
    <property type="match status" value="1"/>
</dbReference>
<dbReference type="GO" id="GO:0005737">
    <property type="term" value="C:cytoplasm"/>
    <property type="evidence" value="ECO:0007669"/>
    <property type="project" value="UniProtKB-SubCell"/>
</dbReference>
<dbReference type="GO" id="GO:0016491">
    <property type="term" value="F:oxidoreductase activity"/>
    <property type="evidence" value="ECO:0007669"/>
    <property type="project" value="UniProtKB-KW"/>
</dbReference>
<feature type="domain" description="Rubredoxin binding" evidence="10">
    <location>
        <begin position="306"/>
        <end position="375"/>
    </location>
</feature>
<keyword evidence="4" id="KW-0963">Cytoplasm</keyword>
<evidence type="ECO:0000256" key="7">
    <source>
        <dbReference type="ARBA" id="ARBA00023002"/>
    </source>
</evidence>
<dbReference type="RefSeq" id="WP_067420432.1">
    <property type="nucleotide sequence ID" value="NZ_LZEX01000001.1"/>
</dbReference>
<evidence type="ECO:0000256" key="4">
    <source>
        <dbReference type="ARBA" id="ARBA00022490"/>
    </source>
</evidence>
<evidence type="ECO:0000256" key="6">
    <source>
        <dbReference type="ARBA" id="ARBA00022827"/>
    </source>
</evidence>
<evidence type="ECO:0000256" key="8">
    <source>
        <dbReference type="ARBA" id="ARBA00023027"/>
    </source>
</evidence>
<name>A0A1B8HPQ9_9GAMM</name>
<evidence type="ECO:0000259" key="10">
    <source>
        <dbReference type="Pfam" id="PF18113"/>
    </source>
</evidence>
<gene>
    <name evidence="11" type="ORF">AYY17_00490</name>
</gene>
<keyword evidence="6" id="KW-0274">FAD</keyword>
<comment type="cofactor">
    <cofactor evidence="1">
        <name>FAD</name>
        <dbReference type="ChEBI" id="CHEBI:57692"/>
    </cofactor>
</comment>
<dbReference type="PANTHER" id="PTHR43429">
    <property type="entry name" value="PYRIDINE NUCLEOTIDE-DISULFIDE OXIDOREDUCTASE DOMAIN-CONTAINING"/>
    <property type="match status" value="1"/>
</dbReference>
<reference evidence="11 12" key="1">
    <citation type="submission" date="2016-06" db="EMBL/GenBank/DDBJ databases">
        <authorList>
            <person name="Kjaerup R.B."/>
            <person name="Dalgaard T.S."/>
            <person name="Juul-Madsen H.R."/>
        </authorList>
    </citation>
    <scope>NUCLEOTIDE SEQUENCE [LARGE SCALE GENOMIC DNA]</scope>
    <source>
        <strain evidence="11 12">GCSL-Mp3</strain>
    </source>
</reference>
<comment type="caution">
    <text evidence="11">The sequence shown here is derived from an EMBL/GenBank/DDBJ whole genome shotgun (WGS) entry which is preliminary data.</text>
</comment>
<organism evidence="11 12">
    <name type="scientific">Morganella psychrotolerans</name>
    <dbReference type="NCBI Taxonomy" id="368603"/>
    <lineage>
        <taxon>Bacteria</taxon>
        <taxon>Pseudomonadati</taxon>
        <taxon>Pseudomonadota</taxon>
        <taxon>Gammaproteobacteria</taxon>
        <taxon>Enterobacterales</taxon>
        <taxon>Morganellaceae</taxon>
        <taxon>Morganella</taxon>
    </lineage>
</organism>
<dbReference type="InterPro" id="IPR023753">
    <property type="entry name" value="FAD/NAD-binding_dom"/>
</dbReference>
<dbReference type="InterPro" id="IPR036188">
    <property type="entry name" value="FAD/NAD-bd_sf"/>
</dbReference>
<dbReference type="InterPro" id="IPR050260">
    <property type="entry name" value="FAD-bd_OxRdtase"/>
</dbReference>
<keyword evidence="5" id="KW-0285">Flavoprotein</keyword>
<evidence type="ECO:0000256" key="5">
    <source>
        <dbReference type="ARBA" id="ARBA00022630"/>
    </source>
</evidence>
<dbReference type="EMBL" id="LZEX01000001">
    <property type="protein sequence ID" value="OBU11270.1"/>
    <property type="molecule type" value="Genomic_DNA"/>
</dbReference>
<dbReference type="InterPro" id="IPR041364">
    <property type="entry name" value="Rbx-bd"/>
</dbReference>
<dbReference type="Pfam" id="PF07992">
    <property type="entry name" value="Pyr_redox_2"/>
    <property type="match status" value="1"/>
</dbReference>
<protein>
    <submittedName>
        <fullName evidence="11">NADH:flavorubredoxin oxidoreductase</fullName>
    </submittedName>
</protein>
<dbReference type="Proteomes" id="UP000092247">
    <property type="component" value="Unassembled WGS sequence"/>
</dbReference>
<evidence type="ECO:0000256" key="2">
    <source>
        <dbReference type="ARBA" id="ARBA00004496"/>
    </source>
</evidence>
<proteinExistence type="inferred from homology"/>
<evidence type="ECO:0000259" key="9">
    <source>
        <dbReference type="Pfam" id="PF07992"/>
    </source>
</evidence>
<evidence type="ECO:0000256" key="1">
    <source>
        <dbReference type="ARBA" id="ARBA00001974"/>
    </source>
</evidence>
<dbReference type="NCBIfam" id="NF003437">
    <property type="entry name" value="PRK04965.1"/>
    <property type="match status" value="1"/>
</dbReference>
<dbReference type="SUPFAM" id="SSF51905">
    <property type="entry name" value="FAD/NAD(P)-binding domain"/>
    <property type="match status" value="1"/>
</dbReference>
<comment type="similarity">
    <text evidence="3">Belongs to the FAD-dependent oxidoreductase family.</text>
</comment>
<sequence>MSAGIVIIGGGFAARQLVKNIRKSDTQVPLTVISADSIDEYNKPDLSHVISQNQSAADLTRQSADEFAQQFNVQLFPHTRISGIDAQQHSVSSHNQQWNYDKLVLATGATPYRPPVTGSSLMLTLNSREEYQAHEAQIRQAQRVLILGSGLVGTELAMDFCRAGKTVTLADMAGSILSSLMPAELSSRLQHSLAQAGVRVLNRAQLQSLTSETDGICAVFDHDCATRADVVIAATGLQPNISLANMAGLNTRRGIVVDRTLQTSHPDIYALGDCAEIDGQVLQFLQPIMLSAVRLAKNLTGEQGTLVLPPMLIRIKTPDMPVQLAGNFHHPDLQWTIDISSTGMTAKGHDSTGNLHAFAVTESRLTDAFTLLRQLPQP</sequence>
<evidence type="ECO:0000256" key="3">
    <source>
        <dbReference type="ARBA" id="ARBA00006442"/>
    </source>
</evidence>
<accession>A0A1B8HPQ9</accession>
<evidence type="ECO:0000313" key="12">
    <source>
        <dbReference type="Proteomes" id="UP000092247"/>
    </source>
</evidence>
<comment type="subcellular location">
    <subcellularLocation>
        <location evidence="2">Cytoplasm</location>
    </subcellularLocation>
</comment>
<feature type="domain" description="FAD/NAD(P)-binding" evidence="9">
    <location>
        <begin position="5"/>
        <end position="278"/>
    </location>
</feature>
<dbReference type="PRINTS" id="PR00368">
    <property type="entry name" value="FADPNR"/>
</dbReference>
<dbReference type="PRINTS" id="PR00411">
    <property type="entry name" value="PNDRDTASEI"/>
</dbReference>
<keyword evidence="7" id="KW-0560">Oxidoreductase</keyword>
<dbReference type="PANTHER" id="PTHR43429:SF3">
    <property type="entry name" value="NITRITE REDUCTASE [NAD(P)H]"/>
    <property type="match status" value="1"/>
</dbReference>
<dbReference type="STRING" id="368603.AYY16_04335"/>
<dbReference type="Pfam" id="PF18113">
    <property type="entry name" value="Rbx_binding"/>
    <property type="match status" value="1"/>
</dbReference>
<dbReference type="Gene3D" id="3.50.50.60">
    <property type="entry name" value="FAD/NAD(P)-binding domain"/>
    <property type="match status" value="2"/>
</dbReference>
<evidence type="ECO:0000313" key="11">
    <source>
        <dbReference type="EMBL" id="OBU11270.1"/>
    </source>
</evidence>